<dbReference type="InterPro" id="IPR036249">
    <property type="entry name" value="Thioredoxin-like_sf"/>
</dbReference>
<evidence type="ECO:0000313" key="3">
    <source>
        <dbReference type="Proteomes" id="UP000251889"/>
    </source>
</evidence>
<keyword evidence="1" id="KW-0732">Signal</keyword>
<evidence type="ECO:0000256" key="1">
    <source>
        <dbReference type="SAM" id="SignalP"/>
    </source>
</evidence>
<comment type="caution">
    <text evidence="2">The sequence shown here is derived from an EMBL/GenBank/DDBJ whole genome shotgun (WGS) entry which is preliminary data.</text>
</comment>
<dbReference type="OrthoDB" id="981626at2"/>
<protein>
    <recommendedName>
        <fullName evidence="4">Thioredoxin family protein</fullName>
    </recommendedName>
</protein>
<proteinExistence type="predicted"/>
<evidence type="ECO:0008006" key="4">
    <source>
        <dbReference type="Google" id="ProtNLM"/>
    </source>
</evidence>
<gene>
    <name evidence="2" type="ORF">DQQ10_00580</name>
</gene>
<name>A0A364Y6S8_9BACT</name>
<dbReference type="Pfam" id="PF13899">
    <property type="entry name" value="Thioredoxin_7"/>
    <property type="match status" value="1"/>
</dbReference>
<reference evidence="2 3" key="1">
    <citation type="submission" date="2018-06" db="EMBL/GenBank/DDBJ databases">
        <title>Chryseolinea flavus sp. nov., a member of the phylum Bacteroidetes isolated from soil.</title>
        <authorList>
            <person name="Li Y."/>
            <person name="Wang J."/>
        </authorList>
    </citation>
    <scope>NUCLEOTIDE SEQUENCE [LARGE SCALE GENOMIC DNA]</scope>
    <source>
        <strain evidence="2 3">SDU1-6</strain>
    </source>
</reference>
<organism evidence="2 3">
    <name type="scientific">Pseudochryseolinea flava</name>
    <dbReference type="NCBI Taxonomy" id="2059302"/>
    <lineage>
        <taxon>Bacteria</taxon>
        <taxon>Pseudomonadati</taxon>
        <taxon>Bacteroidota</taxon>
        <taxon>Cytophagia</taxon>
        <taxon>Cytophagales</taxon>
        <taxon>Fulvivirgaceae</taxon>
        <taxon>Pseudochryseolinea</taxon>
    </lineage>
</organism>
<dbReference type="Gene3D" id="3.40.30.10">
    <property type="entry name" value="Glutaredoxin"/>
    <property type="match status" value="1"/>
</dbReference>
<feature type="signal peptide" evidence="1">
    <location>
        <begin position="1"/>
        <end position="18"/>
    </location>
</feature>
<dbReference type="RefSeq" id="WP_112744857.1">
    <property type="nucleotide sequence ID" value="NZ_QMFY01000001.1"/>
</dbReference>
<feature type="chain" id="PRO_5016792401" description="Thioredoxin family protein" evidence="1">
    <location>
        <begin position="19"/>
        <end position="144"/>
    </location>
</feature>
<dbReference type="SUPFAM" id="SSF52833">
    <property type="entry name" value="Thioredoxin-like"/>
    <property type="match status" value="1"/>
</dbReference>
<keyword evidence="3" id="KW-1185">Reference proteome</keyword>
<evidence type="ECO:0000313" key="2">
    <source>
        <dbReference type="EMBL" id="RAW02640.1"/>
    </source>
</evidence>
<sequence>MKYILSCVFLFVCAVANAQSFTNAKEAFKTSAETGKPVLLVFSGSDWCAPCVEFDKNVMQQDSFTSFADQSLVVLKADFPQRKVLSAELQAQNEELATQYNPKGIFPLLLLVRGDRSLIATVPFKHQNADSFITSVKRLLSSTP</sequence>
<accession>A0A364Y6S8</accession>
<dbReference type="EMBL" id="QMFY01000001">
    <property type="protein sequence ID" value="RAW02640.1"/>
    <property type="molecule type" value="Genomic_DNA"/>
</dbReference>
<dbReference type="Proteomes" id="UP000251889">
    <property type="component" value="Unassembled WGS sequence"/>
</dbReference>
<dbReference type="AlphaFoldDB" id="A0A364Y6S8"/>